<dbReference type="GO" id="GO:0003677">
    <property type="term" value="F:DNA binding"/>
    <property type="evidence" value="ECO:0007669"/>
    <property type="project" value="InterPro"/>
</dbReference>
<comment type="caution">
    <text evidence="1">The sequence shown here is derived from an EMBL/GenBank/DDBJ whole genome shotgun (WGS) entry which is preliminary data.</text>
</comment>
<dbReference type="Pfam" id="PF01527">
    <property type="entry name" value="HTH_Tnp_1"/>
    <property type="match status" value="1"/>
</dbReference>
<dbReference type="AlphaFoldDB" id="A0AAE3EPS0"/>
<dbReference type="SUPFAM" id="SSF46689">
    <property type="entry name" value="Homeodomain-like"/>
    <property type="match status" value="1"/>
</dbReference>
<dbReference type="Gene3D" id="1.10.10.10">
    <property type="entry name" value="Winged helix-like DNA-binding domain superfamily/Winged helix DNA-binding domain"/>
    <property type="match status" value="1"/>
</dbReference>
<accession>A0AAE3EPS0</accession>
<dbReference type="InterPro" id="IPR002514">
    <property type="entry name" value="Transposase_8"/>
</dbReference>
<dbReference type="GO" id="GO:0004803">
    <property type="term" value="F:transposase activity"/>
    <property type="evidence" value="ECO:0007669"/>
    <property type="project" value="InterPro"/>
</dbReference>
<dbReference type="EMBL" id="JAKKDU010000018">
    <property type="protein sequence ID" value="MCF7569405.1"/>
    <property type="molecule type" value="Genomic_DNA"/>
</dbReference>
<dbReference type="InterPro" id="IPR009057">
    <property type="entry name" value="Homeodomain-like_sf"/>
</dbReference>
<gene>
    <name evidence="1" type="ORF">L3X37_13705</name>
</gene>
<keyword evidence="2" id="KW-1185">Reference proteome</keyword>
<dbReference type="GO" id="GO:0006313">
    <property type="term" value="P:DNA transposition"/>
    <property type="evidence" value="ECO:0007669"/>
    <property type="project" value="InterPro"/>
</dbReference>
<dbReference type="RefSeq" id="WP_237240735.1">
    <property type="nucleotide sequence ID" value="NZ_JAKKDU010000018.1"/>
</dbReference>
<evidence type="ECO:0000313" key="1">
    <source>
        <dbReference type="EMBL" id="MCF7569405.1"/>
    </source>
</evidence>
<dbReference type="InterPro" id="IPR036388">
    <property type="entry name" value="WH-like_DNA-bd_sf"/>
</dbReference>
<dbReference type="Proteomes" id="UP001199795">
    <property type="component" value="Unassembled WGS sequence"/>
</dbReference>
<name>A0AAE3EPS0_9FLAO</name>
<proteinExistence type="predicted"/>
<reference evidence="1" key="1">
    <citation type="submission" date="2022-01" db="EMBL/GenBank/DDBJ databases">
        <title>Draft genome sequence of Sabulilitoribacter arenilitoris KCTC 52401.</title>
        <authorList>
            <person name="Oh J.-S."/>
        </authorList>
    </citation>
    <scope>NUCLEOTIDE SEQUENCE</scope>
    <source>
        <strain evidence="1">HMF6543</strain>
    </source>
</reference>
<sequence length="129" mass="14947">MDCLVLLVGFLVNKNHLTHYEKKQYDNEFKRTIVSLYESGKTVNELCLEFDISISSVNRWRKEYGSADVSKSTIDTVKCAMKVVLKTPLTLITVLSRSLATLPINTETFIWLPNPYFFSLDFLERKLNF</sequence>
<organism evidence="1 2">
    <name type="scientific">Wocania arenilitoris</name>
    <dbReference type="NCBI Taxonomy" id="2044858"/>
    <lineage>
        <taxon>Bacteria</taxon>
        <taxon>Pseudomonadati</taxon>
        <taxon>Bacteroidota</taxon>
        <taxon>Flavobacteriia</taxon>
        <taxon>Flavobacteriales</taxon>
        <taxon>Flavobacteriaceae</taxon>
        <taxon>Wocania</taxon>
    </lineage>
</organism>
<protein>
    <submittedName>
        <fullName evidence="1">Transposase</fullName>
    </submittedName>
</protein>
<evidence type="ECO:0000313" key="2">
    <source>
        <dbReference type="Proteomes" id="UP001199795"/>
    </source>
</evidence>